<dbReference type="eggNOG" id="COG4987">
    <property type="taxonomic scope" value="Bacteria"/>
</dbReference>
<proteinExistence type="predicted"/>
<dbReference type="AlphaFoldDB" id="L0EBM6"/>
<dbReference type="InterPro" id="IPR027417">
    <property type="entry name" value="P-loop_NTPase"/>
</dbReference>
<keyword evidence="6 13" id="KW-0067">ATP-binding</keyword>
<name>L0EBM6_THECK</name>
<dbReference type="PROSITE" id="PS00211">
    <property type="entry name" value="ABC_TRANSPORTER_1"/>
    <property type="match status" value="1"/>
</dbReference>
<keyword evidence="8 10" id="KW-0472">Membrane</keyword>
<dbReference type="PANTHER" id="PTHR24221:SF653">
    <property type="entry name" value="TRANSPORT ATP-BINDING PROTEIN CYDC"/>
    <property type="match status" value="1"/>
</dbReference>
<dbReference type="Gene3D" id="1.20.1560.10">
    <property type="entry name" value="ABC transporter type 1, transmembrane domain"/>
    <property type="match status" value="1"/>
</dbReference>
<dbReference type="Pfam" id="PF00005">
    <property type="entry name" value="ABC_tran"/>
    <property type="match status" value="1"/>
</dbReference>
<gene>
    <name evidence="13" type="ordered locus">Theco_0893</name>
</gene>
<organism evidence="13 14">
    <name type="scientific">Thermobacillus composti (strain DSM 18247 / JCM 13945 / KWC4)</name>
    <dbReference type="NCBI Taxonomy" id="717605"/>
    <lineage>
        <taxon>Bacteria</taxon>
        <taxon>Bacillati</taxon>
        <taxon>Bacillota</taxon>
        <taxon>Bacilli</taxon>
        <taxon>Bacillales</taxon>
        <taxon>Paenibacillaceae</taxon>
        <taxon>Thermobacillus</taxon>
    </lineage>
</organism>
<feature type="transmembrane region" description="Helical" evidence="10">
    <location>
        <begin position="47"/>
        <end position="66"/>
    </location>
</feature>
<feature type="domain" description="ABC transmembrane type-1" evidence="12">
    <location>
        <begin position="12"/>
        <end position="296"/>
    </location>
</feature>
<dbReference type="Pfam" id="PF00664">
    <property type="entry name" value="ABC_membrane"/>
    <property type="match status" value="1"/>
</dbReference>
<evidence type="ECO:0000256" key="2">
    <source>
        <dbReference type="ARBA" id="ARBA00022448"/>
    </source>
</evidence>
<feature type="domain" description="ABC transporter" evidence="11">
    <location>
        <begin position="354"/>
        <end position="588"/>
    </location>
</feature>
<evidence type="ECO:0000313" key="13">
    <source>
        <dbReference type="EMBL" id="AGA57086.1"/>
    </source>
</evidence>
<evidence type="ECO:0000256" key="8">
    <source>
        <dbReference type="ARBA" id="ARBA00023136"/>
    </source>
</evidence>
<protein>
    <submittedName>
        <fullName evidence="13">Cysteine export CydDC family ABC transporter permease subunit/ATP-binding protein CydC</fullName>
    </submittedName>
</protein>
<feature type="transmembrane region" description="Helical" evidence="10">
    <location>
        <begin position="152"/>
        <end position="174"/>
    </location>
</feature>
<dbReference type="GO" id="GO:0005524">
    <property type="term" value="F:ATP binding"/>
    <property type="evidence" value="ECO:0007669"/>
    <property type="project" value="UniProtKB-KW"/>
</dbReference>
<dbReference type="GO" id="GO:0034040">
    <property type="term" value="F:ATPase-coupled lipid transmembrane transporter activity"/>
    <property type="evidence" value="ECO:0007669"/>
    <property type="project" value="TreeGrafter"/>
</dbReference>
<accession>L0EBM6</accession>
<dbReference type="InterPro" id="IPR039421">
    <property type="entry name" value="Type_1_exporter"/>
</dbReference>
<evidence type="ECO:0000259" key="11">
    <source>
        <dbReference type="PROSITE" id="PS50893"/>
    </source>
</evidence>
<dbReference type="InterPro" id="IPR003439">
    <property type="entry name" value="ABC_transporter-like_ATP-bd"/>
</dbReference>
<evidence type="ECO:0000256" key="5">
    <source>
        <dbReference type="ARBA" id="ARBA00022741"/>
    </source>
</evidence>
<dbReference type="GO" id="GO:0045454">
    <property type="term" value="P:cell redox homeostasis"/>
    <property type="evidence" value="ECO:0007669"/>
    <property type="project" value="InterPro"/>
</dbReference>
<evidence type="ECO:0000256" key="7">
    <source>
        <dbReference type="ARBA" id="ARBA00022989"/>
    </source>
</evidence>
<feature type="transmembrane region" description="Helical" evidence="10">
    <location>
        <begin position="237"/>
        <end position="257"/>
    </location>
</feature>
<dbReference type="InterPro" id="IPR017871">
    <property type="entry name" value="ABC_transporter-like_CS"/>
</dbReference>
<evidence type="ECO:0000256" key="1">
    <source>
        <dbReference type="ARBA" id="ARBA00004651"/>
    </source>
</evidence>
<dbReference type="SUPFAM" id="SSF52540">
    <property type="entry name" value="P-loop containing nucleoside triphosphate hydrolases"/>
    <property type="match status" value="1"/>
</dbReference>
<dbReference type="GO" id="GO:0016887">
    <property type="term" value="F:ATP hydrolysis activity"/>
    <property type="evidence" value="ECO:0007669"/>
    <property type="project" value="InterPro"/>
</dbReference>
<keyword evidence="2" id="KW-0813">Transport</keyword>
<evidence type="ECO:0000259" key="12">
    <source>
        <dbReference type="PROSITE" id="PS50929"/>
    </source>
</evidence>
<dbReference type="NCBIfam" id="TIGR02868">
    <property type="entry name" value="CydC"/>
    <property type="match status" value="1"/>
</dbReference>
<dbReference type="SUPFAM" id="SSF90123">
    <property type="entry name" value="ABC transporter transmembrane region"/>
    <property type="match status" value="1"/>
</dbReference>
<keyword evidence="5" id="KW-0547">Nucleotide-binding</keyword>
<dbReference type="PROSITE" id="PS50929">
    <property type="entry name" value="ABC_TM1F"/>
    <property type="match status" value="1"/>
</dbReference>
<dbReference type="EMBL" id="CP003255">
    <property type="protein sequence ID" value="AGA57086.1"/>
    <property type="molecule type" value="Genomic_DNA"/>
</dbReference>
<dbReference type="HOGENOM" id="CLU_000604_84_3_9"/>
<dbReference type="OrthoDB" id="9802264at2"/>
<dbReference type="InterPro" id="IPR011527">
    <property type="entry name" value="ABC1_TM_dom"/>
</dbReference>
<evidence type="ECO:0000256" key="6">
    <source>
        <dbReference type="ARBA" id="ARBA00022840"/>
    </source>
</evidence>
<dbReference type="GO" id="GO:0005886">
    <property type="term" value="C:plasma membrane"/>
    <property type="evidence" value="ECO:0007669"/>
    <property type="project" value="UniProtKB-SubCell"/>
</dbReference>
<dbReference type="STRING" id="717605.Theco_0893"/>
<dbReference type="Proteomes" id="UP000010795">
    <property type="component" value="Chromosome"/>
</dbReference>
<sequence length="594" mass="66160">MPPIKQQLWRFAAAAFTGTLAVSCAGALLFTSGYLISRSSLQPENVLMVYVPIVLVRAFGFGKAAIQYAERLISHDTVLRILSRMRIRLYRILELQALHLRSRFRTGDLLGLLAEDIEKLQHVYLRLVLPAVTAVLLYAAGIAALGRMDGTFALLMALYCGFLLFALPVFALFVSRKWRKRYMMERSMAYQELTDAVFGMSDWLLSGRSGQFLADFHERQKSMAEAEKRMRRAEWRLQWLSQCAVSGAVILLALWAGRRSLNGAMEAEWIAAFALVAFPLLDALVRAGEAVIRTPDYRGSLERLEQVEAAGIRHIRQIRPSAPPETAGAPTANASTADAPADKTIHPLENVPDLLLDRVSFRYPGSEEWSLRDVTLRVPKGSAVAVIGRSGAGKTTLLHLIQGELVPVSGTVTLNGVPVREAAGEASRLFAVLNQQPYLFDTTISNNIRLGRPGAADEEVREAAERAGLGRLISSLPDGLETRVREAGDRFSGGERQRIALARILLQNCPIVLLDEPTVGLDPVTERELMDTIFETLQGRTLIWITHHLSGMERMDQIVFMDRGRIAMQGTHEQLLKNSERYRQLYALDRPRLH</sequence>
<keyword evidence="7 10" id="KW-1133">Transmembrane helix</keyword>
<dbReference type="PROSITE" id="PS50893">
    <property type="entry name" value="ABC_TRANSPORTER_2"/>
    <property type="match status" value="1"/>
</dbReference>
<dbReference type="InterPro" id="IPR036640">
    <property type="entry name" value="ABC1_TM_sf"/>
</dbReference>
<evidence type="ECO:0000256" key="9">
    <source>
        <dbReference type="SAM" id="MobiDB-lite"/>
    </source>
</evidence>
<feature type="transmembrane region" description="Helical" evidence="10">
    <location>
        <begin position="123"/>
        <end position="146"/>
    </location>
</feature>
<reference evidence="14" key="1">
    <citation type="submission" date="2012-01" db="EMBL/GenBank/DDBJ databases">
        <title>Complete sequence of chromosome of Thermobacillus composti KWC4.</title>
        <authorList>
            <person name="Lucas S."/>
            <person name="Han J."/>
            <person name="Lapidus A."/>
            <person name="Cheng J.-F."/>
            <person name="Goodwin L."/>
            <person name="Pitluck S."/>
            <person name="Peters L."/>
            <person name="Ovchinnikova G."/>
            <person name="Teshima H."/>
            <person name="Detter J.C."/>
            <person name="Han C."/>
            <person name="Tapia R."/>
            <person name="Land M."/>
            <person name="Hauser L."/>
            <person name="Kyrpides N."/>
            <person name="Ivanova N."/>
            <person name="Pagani I."/>
            <person name="Anderson I."/>
            <person name="Woyke T."/>
        </authorList>
    </citation>
    <scope>NUCLEOTIDE SEQUENCE [LARGE SCALE GENOMIC DNA]</scope>
    <source>
        <strain evidence="14">DSM 18247 / JCM 13945 / KWC4</strain>
    </source>
</reference>
<evidence type="ECO:0000256" key="4">
    <source>
        <dbReference type="ARBA" id="ARBA00022692"/>
    </source>
</evidence>
<keyword evidence="14" id="KW-1185">Reference proteome</keyword>
<evidence type="ECO:0000256" key="10">
    <source>
        <dbReference type="SAM" id="Phobius"/>
    </source>
</evidence>
<dbReference type="InterPro" id="IPR014223">
    <property type="entry name" value="ABC_CydC/D"/>
</dbReference>
<dbReference type="CDD" id="cd03247">
    <property type="entry name" value="ABCC_cytochrome_bd"/>
    <property type="match status" value="1"/>
</dbReference>
<comment type="subcellular location">
    <subcellularLocation>
        <location evidence="1">Cell membrane</location>
        <topology evidence="1">Multi-pass membrane protein</topology>
    </subcellularLocation>
</comment>
<dbReference type="FunFam" id="3.40.50.300:FF:000221">
    <property type="entry name" value="Multidrug ABC transporter ATP-binding protein"/>
    <property type="match status" value="1"/>
</dbReference>
<keyword evidence="4 10" id="KW-0812">Transmembrane</keyword>
<dbReference type="SMART" id="SM00382">
    <property type="entry name" value="AAA"/>
    <property type="match status" value="1"/>
</dbReference>
<dbReference type="InterPro" id="IPR003593">
    <property type="entry name" value="AAA+_ATPase"/>
</dbReference>
<dbReference type="GO" id="GO:0034775">
    <property type="term" value="P:glutathione transmembrane transport"/>
    <property type="evidence" value="ECO:0007669"/>
    <property type="project" value="InterPro"/>
</dbReference>
<dbReference type="PANTHER" id="PTHR24221">
    <property type="entry name" value="ATP-BINDING CASSETTE SUB-FAMILY B"/>
    <property type="match status" value="1"/>
</dbReference>
<evidence type="ECO:0000313" key="14">
    <source>
        <dbReference type="Proteomes" id="UP000010795"/>
    </source>
</evidence>
<keyword evidence="3" id="KW-1003">Cell membrane</keyword>
<dbReference type="Gene3D" id="3.40.50.300">
    <property type="entry name" value="P-loop containing nucleotide triphosphate hydrolases"/>
    <property type="match status" value="1"/>
</dbReference>
<feature type="region of interest" description="Disordered" evidence="9">
    <location>
        <begin position="318"/>
        <end position="339"/>
    </location>
</feature>
<dbReference type="PROSITE" id="PS51257">
    <property type="entry name" value="PROKAR_LIPOPROTEIN"/>
    <property type="match status" value="1"/>
</dbReference>
<dbReference type="KEGG" id="tco:Theco_0893"/>
<dbReference type="GO" id="GO:0140359">
    <property type="term" value="F:ABC-type transporter activity"/>
    <property type="evidence" value="ECO:0007669"/>
    <property type="project" value="InterPro"/>
</dbReference>
<dbReference type="RefSeq" id="WP_015253845.1">
    <property type="nucleotide sequence ID" value="NC_019897.1"/>
</dbReference>
<feature type="transmembrane region" description="Helical" evidence="10">
    <location>
        <begin position="12"/>
        <end position="35"/>
    </location>
</feature>
<evidence type="ECO:0000256" key="3">
    <source>
        <dbReference type="ARBA" id="ARBA00022475"/>
    </source>
</evidence>